<dbReference type="Gene3D" id="1.10.10.10">
    <property type="entry name" value="Winged helix-like DNA-binding domain superfamily/Winged helix DNA-binding domain"/>
    <property type="match status" value="1"/>
</dbReference>
<dbReference type="NCBIfam" id="NF009198">
    <property type="entry name" value="PRK12546.1"/>
    <property type="match status" value="1"/>
</dbReference>
<keyword evidence="5 6" id="KW-0804">Transcription</keyword>
<dbReference type="InterPro" id="IPR013325">
    <property type="entry name" value="RNA_pol_sigma_r2"/>
</dbReference>
<comment type="similarity">
    <text evidence="1 6">Belongs to the sigma-70 factor family. ECF subfamily.</text>
</comment>
<dbReference type="InterPro" id="IPR036388">
    <property type="entry name" value="WH-like_DNA-bd_sf"/>
</dbReference>
<keyword evidence="2 6" id="KW-0805">Transcription regulation</keyword>
<evidence type="ECO:0000259" key="8">
    <source>
        <dbReference type="Pfam" id="PF08281"/>
    </source>
</evidence>
<feature type="domain" description="RNA polymerase sigma-70 region 2" evidence="7">
    <location>
        <begin position="17"/>
        <end position="81"/>
    </location>
</feature>
<protein>
    <recommendedName>
        <fullName evidence="6">RNA polymerase sigma factor</fullName>
    </recommendedName>
</protein>
<accession>A0ABU3VG87</accession>
<comment type="caution">
    <text evidence="9">The sequence shown here is derived from an EMBL/GenBank/DDBJ whole genome shotgun (WGS) entry which is preliminary data.</text>
</comment>
<organism evidence="9 10">
    <name type="scientific">Sedimentitalea todarodis</name>
    <dbReference type="NCBI Taxonomy" id="1631240"/>
    <lineage>
        <taxon>Bacteria</taxon>
        <taxon>Pseudomonadati</taxon>
        <taxon>Pseudomonadota</taxon>
        <taxon>Alphaproteobacteria</taxon>
        <taxon>Rhodobacterales</taxon>
        <taxon>Paracoccaceae</taxon>
        <taxon>Sedimentitalea</taxon>
    </lineage>
</organism>
<sequence>MANEIAADIDPRDELVTHLGVLRAFAVSLCRNPTLADDLVQETVMKAWKSIDKFEAGTNMRAWLFTILRNTYYTTYTKARREVADVDGVLSDNLAVKPEHDGKLAYSDFQKAFVQLPDEQREALTLVGASGFAYHEAAEMCGVATGTMKSRVNRARQRLIELLDLSPDDSLELTDGGTMAVVVAGQSVQKGLTSA</sequence>
<evidence type="ECO:0000256" key="6">
    <source>
        <dbReference type="RuleBase" id="RU000716"/>
    </source>
</evidence>
<dbReference type="Proteomes" id="UP001255416">
    <property type="component" value="Unassembled WGS sequence"/>
</dbReference>
<evidence type="ECO:0000256" key="5">
    <source>
        <dbReference type="ARBA" id="ARBA00023163"/>
    </source>
</evidence>
<evidence type="ECO:0000313" key="9">
    <source>
        <dbReference type="EMBL" id="MDU9005196.1"/>
    </source>
</evidence>
<gene>
    <name evidence="9" type="ORF">QO231_15220</name>
</gene>
<dbReference type="InterPro" id="IPR000838">
    <property type="entry name" value="RNA_pol_sigma70_ECF_CS"/>
</dbReference>
<evidence type="ECO:0000256" key="3">
    <source>
        <dbReference type="ARBA" id="ARBA00023082"/>
    </source>
</evidence>
<dbReference type="PANTHER" id="PTHR43133:SF25">
    <property type="entry name" value="RNA POLYMERASE SIGMA FACTOR RFAY-RELATED"/>
    <property type="match status" value="1"/>
</dbReference>
<dbReference type="InterPro" id="IPR013324">
    <property type="entry name" value="RNA_pol_sigma_r3/r4-like"/>
</dbReference>
<dbReference type="SUPFAM" id="SSF88946">
    <property type="entry name" value="Sigma2 domain of RNA polymerase sigma factors"/>
    <property type="match status" value="1"/>
</dbReference>
<name>A0ABU3VG87_9RHOB</name>
<evidence type="ECO:0000256" key="1">
    <source>
        <dbReference type="ARBA" id="ARBA00010641"/>
    </source>
</evidence>
<dbReference type="PANTHER" id="PTHR43133">
    <property type="entry name" value="RNA POLYMERASE ECF-TYPE SIGMA FACTO"/>
    <property type="match status" value="1"/>
</dbReference>
<dbReference type="PROSITE" id="PS01063">
    <property type="entry name" value="SIGMA70_ECF"/>
    <property type="match status" value="1"/>
</dbReference>
<dbReference type="RefSeq" id="WP_316778097.1">
    <property type="nucleotide sequence ID" value="NZ_JASMWN010000012.1"/>
</dbReference>
<dbReference type="NCBIfam" id="TIGR02937">
    <property type="entry name" value="sigma70-ECF"/>
    <property type="match status" value="1"/>
</dbReference>
<dbReference type="InterPro" id="IPR039425">
    <property type="entry name" value="RNA_pol_sigma-70-like"/>
</dbReference>
<dbReference type="InterPro" id="IPR013249">
    <property type="entry name" value="RNA_pol_sigma70_r4_t2"/>
</dbReference>
<evidence type="ECO:0000313" key="10">
    <source>
        <dbReference type="Proteomes" id="UP001255416"/>
    </source>
</evidence>
<dbReference type="InterPro" id="IPR014284">
    <property type="entry name" value="RNA_pol_sigma-70_dom"/>
</dbReference>
<keyword evidence="3 6" id="KW-0731">Sigma factor</keyword>
<dbReference type="Pfam" id="PF04542">
    <property type="entry name" value="Sigma70_r2"/>
    <property type="match status" value="1"/>
</dbReference>
<dbReference type="Gene3D" id="1.10.1740.10">
    <property type="match status" value="1"/>
</dbReference>
<feature type="domain" description="RNA polymerase sigma factor 70 region 4 type 2" evidence="8">
    <location>
        <begin position="109"/>
        <end position="159"/>
    </location>
</feature>
<keyword evidence="4 6" id="KW-0238">DNA-binding</keyword>
<dbReference type="SUPFAM" id="SSF88659">
    <property type="entry name" value="Sigma3 and sigma4 domains of RNA polymerase sigma factors"/>
    <property type="match status" value="1"/>
</dbReference>
<reference evidence="10" key="1">
    <citation type="submission" date="2023-05" db="EMBL/GenBank/DDBJ databases">
        <title>Sedimentitalea sp. nov. JM2-8.</title>
        <authorList>
            <person name="Huang J."/>
        </authorList>
    </citation>
    <scope>NUCLEOTIDE SEQUENCE [LARGE SCALE GENOMIC DNA]</scope>
    <source>
        <strain evidence="10">KHS03</strain>
    </source>
</reference>
<proteinExistence type="inferred from homology"/>
<keyword evidence="10" id="KW-1185">Reference proteome</keyword>
<evidence type="ECO:0000259" key="7">
    <source>
        <dbReference type="Pfam" id="PF04542"/>
    </source>
</evidence>
<dbReference type="InterPro" id="IPR007627">
    <property type="entry name" value="RNA_pol_sigma70_r2"/>
</dbReference>
<evidence type="ECO:0000256" key="2">
    <source>
        <dbReference type="ARBA" id="ARBA00023015"/>
    </source>
</evidence>
<evidence type="ECO:0000256" key="4">
    <source>
        <dbReference type="ARBA" id="ARBA00023125"/>
    </source>
</evidence>
<dbReference type="Pfam" id="PF08281">
    <property type="entry name" value="Sigma70_r4_2"/>
    <property type="match status" value="1"/>
</dbReference>
<dbReference type="CDD" id="cd06171">
    <property type="entry name" value="Sigma70_r4"/>
    <property type="match status" value="1"/>
</dbReference>
<dbReference type="EMBL" id="JASMWN010000012">
    <property type="protein sequence ID" value="MDU9005196.1"/>
    <property type="molecule type" value="Genomic_DNA"/>
</dbReference>